<evidence type="ECO:0000256" key="1">
    <source>
        <dbReference type="ARBA" id="ARBA00022617"/>
    </source>
</evidence>
<gene>
    <name evidence="7" type="ORF">H5P27_13785</name>
</gene>
<reference evidence="7 8" key="1">
    <citation type="submission" date="2020-07" db="EMBL/GenBank/DDBJ databases">
        <authorList>
            <person name="Feng X."/>
        </authorList>
    </citation>
    <scope>NUCLEOTIDE SEQUENCE [LARGE SCALE GENOMIC DNA]</scope>
    <source>
        <strain evidence="7 8">JCM23202</strain>
    </source>
</reference>
<evidence type="ECO:0000256" key="5">
    <source>
        <dbReference type="SAM" id="SignalP"/>
    </source>
</evidence>
<keyword evidence="2 4" id="KW-0479">Metal-binding</keyword>
<dbReference type="InterPro" id="IPR003468">
    <property type="entry name" value="Cyt_c_oxidase_monohaem-su/FixO"/>
</dbReference>
<dbReference type="Gene3D" id="1.10.760.10">
    <property type="entry name" value="Cytochrome c-like domain"/>
    <property type="match status" value="2"/>
</dbReference>
<protein>
    <submittedName>
        <fullName evidence="7">Cbb3-type cytochrome c oxidase subunit II</fullName>
    </submittedName>
</protein>
<dbReference type="RefSeq" id="WP_185660980.1">
    <property type="nucleotide sequence ID" value="NZ_CAWPOO010000012.1"/>
</dbReference>
<feature type="chain" id="PRO_5031016290" evidence="5">
    <location>
        <begin position="23"/>
        <end position="257"/>
    </location>
</feature>
<proteinExistence type="predicted"/>
<feature type="signal peptide" evidence="5">
    <location>
        <begin position="1"/>
        <end position="22"/>
    </location>
</feature>
<evidence type="ECO:0000256" key="4">
    <source>
        <dbReference type="PROSITE-ProRule" id="PRU00433"/>
    </source>
</evidence>
<evidence type="ECO:0000259" key="6">
    <source>
        <dbReference type="PROSITE" id="PS51007"/>
    </source>
</evidence>
<dbReference type="GO" id="GO:0009055">
    <property type="term" value="F:electron transfer activity"/>
    <property type="evidence" value="ECO:0007669"/>
    <property type="project" value="InterPro"/>
</dbReference>
<dbReference type="PROSITE" id="PS51007">
    <property type="entry name" value="CYTC"/>
    <property type="match status" value="2"/>
</dbReference>
<name>A0A7X1B7I7_9BACT</name>
<sequence>MKTMLILASLLIAAAVWSLSLATVEKTVAGEEVYIAEGCIHCHSQYSRPGSLDTFTYGPATDPDEETEGAVLIGNRRQGPDLSSIGLRRSRDWNRIHLINPQAVSPDSRMPSYKHLFEGAAVEGEALLDYLSALGIKRGADWYKTVFDWEPENLDGDEGNGAALFSRLCQQCHGATGGGDGELAKHFNPAPTNFTQGTFRFVPLSLPPENRRLQLARIIKYGQAGTSMPGHEYLTDSQIADLVAFVNTLSAETKVVK</sequence>
<keyword evidence="1 4" id="KW-0349">Heme</keyword>
<accession>A0A7X1B7I7</accession>
<keyword evidence="5" id="KW-0732">Signal</keyword>
<keyword evidence="8" id="KW-1185">Reference proteome</keyword>
<dbReference type="Pfam" id="PF00034">
    <property type="entry name" value="Cytochrom_C"/>
    <property type="match status" value="1"/>
</dbReference>
<dbReference type="AlphaFoldDB" id="A0A7X1B7I7"/>
<dbReference type="SUPFAM" id="SSF46626">
    <property type="entry name" value="Cytochrome c"/>
    <property type="match status" value="2"/>
</dbReference>
<dbReference type="Proteomes" id="UP000526501">
    <property type="component" value="Unassembled WGS sequence"/>
</dbReference>
<dbReference type="InterPro" id="IPR036909">
    <property type="entry name" value="Cyt_c-like_dom_sf"/>
</dbReference>
<dbReference type="Pfam" id="PF02433">
    <property type="entry name" value="FixO"/>
    <property type="match status" value="1"/>
</dbReference>
<dbReference type="InterPro" id="IPR009056">
    <property type="entry name" value="Cyt_c-like_dom"/>
</dbReference>
<evidence type="ECO:0000313" key="8">
    <source>
        <dbReference type="Proteomes" id="UP000526501"/>
    </source>
</evidence>
<dbReference type="EMBL" id="JACHVC010000012">
    <property type="protein sequence ID" value="MBC2607120.1"/>
    <property type="molecule type" value="Genomic_DNA"/>
</dbReference>
<comment type="caution">
    <text evidence="7">The sequence shown here is derived from an EMBL/GenBank/DDBJ whole genome shotgun (WGS) entry which is preliminary data.</text>
</comment>
<organism evidence="7 8">
    <name type="scientific">Pelagicoccus albus</name>
    <dbReference type="NCBI Taxonomy" id="415222"/>
    <lineage>
        <taxon>Bacteria</taxon>
        <taxon>Pseudomonadati</taxon>
        <taxon>Verrucomicrobiota</taxon>
        <taxon>Opitutia</taxon>
        <taxon>Puniceicoccales</taxon>
        <taxon>Pelagicoccaceae</taxon>
        <taxon>Pelagicoccus</taxon>
    </lineage>
</organism>
<evidence type="ECO:0000256" key="2">
    <source>
        <dbReference type="ARBA" id="ARBA00022723"/>
    </source>
</evidence>
<dbReference type="GO" id="GO:0046872">
    <property type="term" value="F:metal ion binding"/>
    <property type="evidence" value="ECO:0007669"/>
    <property type="project" value="UniProtKB-KW"/>
</dbReference>
<evidence type="ECO:0000256" key="3">
    <source>
        <dbReference type="ARBA" id="ARBA00023004"/>
    </source>
</evidence>
<keyword evidence="3 4" id="KW-0408">Iron</keyword>
<feature type="domain" description="Cytochrome c" evidence="6">
    <location>
        <begin position="156"/>
        <end position="250"/>
    </location>
</feature>
<evidence type="ECO:0000313" key="7">
    <source>
        <dbReference type="EMBL" id="MBC2607120.1"/>
    </source>
</evidence>
<feature type="domain" description="Cytochrome c" evidence="6">
    <location>
        <begin position="25"/>
        <end position="135"/>
    </location>
</feature>
<dbReference type="GO" id="GO:0020037">
    <property type="term" value="F:heme binding"/>
    <property type="evidence" value="ECO:0007669"/>
    <property type="project" value="InterPro"/>
</dbReference>